<evidence type="ECO:0000313" key="5">
    <source>
        <dbReference type="Proteomes" id="UP000434639"/>
    </source>
</evidence>
<keyword evidence="5" id="KW-1185">Reference proteome</keyword>
<dbReference type="Pfam" id="PF00583">
    <property type="entry name" value="Acetyltransf_1"/>
    <property type="match status" value="1"/>
</dbReference>
<evidence type="ECO:0000256" key="1">
    <source>
        <dbReference type="ARBA" id="ARBA00022679"/>
    </source>
</evidence>
<name>A0A7X2S7R6_9BACI</name>
<dbReference type="PROSITE" id="PS51186">
    <property type="entry name" value="GNAT"/>
    <property type="match status" value="1"/>
</dbReference>
<evidence type="ECO:0000313" key="4">
    <source>
        <dbReference type="EMBL" id="MTH54818.1"/>
    </source>
</evidence>
<dbReference type="EMBL" id="WMIB01000019">
    <property type="protein sequence ID" value="MTH54818.1"/>
    <property type="molecule type" value="Genomic_DNA"/>
</dbReference>
<proteinExistence type="predicted"/>
<dbReference type="InterPro" id="IPR016181">
    <property type="entry name" value="Acyl_CoA_acyltransferase"/>
</dbReference>
<evidence type="ECO:0000256" key="2">
    <source>
        <dbReference type="ARBA" id="ARBA00023315"/>
    </source>
</evidence>
<dbReference type="RefSeq" id="WP_155113332.1">
    <property type="nucleotide sequence ID" value="NZ_WMIB01000019.1"/>
</dbReference>
<accession>A0A7X2S7R6</accession>
<dbReference type="SUPFAM" id="SSF55729">
    <property type="entry name" value="Acyl-CoA N-acyltransferases (Nat)"/>
    <property type="match status" value="1"/>
</dbReference>
<feature type="domain" description="N-acetyltransferase" evidence="3">
    <location>
        <begin position="2"/>
        <end position="166"/>
    </location>
</feature>
<dbReference type="InterPro" id="IPR051556">
    <property type="entry name" value="N-term/lysine_N-AcTrnsfr"/>
</dbReference>
<dbReference type="OrthoDB" id="69535at2"/>
<protein>
    <submittedName>
        <fullName evidence="4">GNAT family N-acetyltransferase</fullName>
    </submittedName>
</protein>
<gene>
    <name evidence="4" type="ORF">GKZ89_15555</name>
</gene>
<sequence>MITVKKAEQRHVNGIVKVCSEGNRDTYGITHSTEYIERVIQEFYNPERVLHEVTHTDSGWDGYYVALEEDTVVGAIGGGMIEEDKSEIYVLYLNPNRRGEGIGTKLLQAFTNVQKSKGARQQWLSVSKGNEKGIPFYEARGFQFVSEQKSYASEEDESYVSLRYCRKI</sequence>
<keyword evidence="2" id="KW-0012">Acyltransferase</keyword>
<evidence type="ECO:0000259" key="3">
    <source>
        <dbReference type="PROSITE" id="PS51186"/>
    </source>
</evidence>
<organism evidence="4 5">
    <name type="scientific">Metabacillus mangrovi</name>
    <dbReference type="NCBI Taxonomy" id="1491830"/>
    <lineage>
        <taxon>Bacteria</taxon>
        <taxon>Bacillati</taxon>
        <taxon>Bacillota</taxon>
        <taxon>Bacilli</taxon>
        <taxon>Bacillales</taxon>
        <taxon>Bacillaceae</taxon>
        <taxon>Metabacillus</taxon>
    </lineage>
</organism>
<dbReference type="Proteomes" id="UP000434639">
    <property type="component" value="Unassembled WGS sequence"/>
</dbReference>
<dbReference type="CDD" id="cd04301">
    <property type="entry name" value="NAT_SF"/>
    <property type="match status" value="1"/>
</dbReference>
<dbReference type="InterPro" id="IPR000182">
    <property type="entry name" value="GNAT_dom"/>
</dbReference>
<dbReference type="Gene3D" id="3.40.630.30">
    <property type="match status" value="1"/>
</dbReference>
<dbReference type="GO" id="GO:0016747">
    <property type="term" value="F:acyltransferase activity, transferring groups other than amino-acyl groups"/>
    <property type="evidence" value="ECO:0007669"/>
    <property type="project" value="InterPro"/>
</dbReference>
<dbReference type="AlphaFoldDB" id="A0A7X2S7R6"/>
<dbReference type="PANTHER" id="PTHR42919:SF8">
    <property type="entry name" value="N-ALPHA-ACETYLTRANSFERASE 50"/>
    <property type="match status" value="1"/>
</dbReference>
<dbReference type="PANTHER" id="PTHR42919">
    <property type="entry name" value="N-ALPHA-ACETYLTRANSFERASE"/>
    <property type="match status" value="1"/>
</dbReference>
<reference evidence="4 5" key="1">
    <citation type="journal article" date="2017" name="Int. J. Syst. Evol. Microbiol.">
        <title>Bacillus mangrovi sp. nov., isolated from a sediment sample from a mangrove forest.</title>
        <authorList>
            <person name="Gupta V."/>
            <person name="Singh P.K."/>
            <person name="Korpole S."/>
            <person name="Tanuku N.R.S."/>
            <person name="Pinnaka A.K."/>
        </authorList>
    </citation>
    <scope>NUCLEOTIDE SEQUENCE [LARGE SCALE GENOMIC DNA]</scope>
    <source>
        <strain evidence="4 5">KCTC 33872</strain>
    </source>
</reference>
<keyword evidence="1 4" id="KW-0808">Transferase</keyword>
<comment type="caution">
    <text evidence="4">The sequence shown here is derived from an EMBL/GenBank/DDBJ whole genome shotgun (WGS) entry which is preliminary data.</text>
</comment>